<dbReference type="Pfam" id="PF01478">
    <property type="entry name" value="Peptidase_A24"/>
    <property type="match status" value="1"/>
</dbReference>
<evidence type="ECO:0000313" key="3">
    <source>
        <dbReference type="EMBL" id="MBB4267564.1"/>
    </source>
</evidence>
<dbReference type="AlphaFoldDB" id="A0A7W6RFE9"/>
<protein>
    <submittedName>
        <fullName evidence="3">Prepilin peptidase CpaA</fullName>
        <ecNumber evidence="3">3.4.23.43</ecNumber>
    </submittedName>
</protein>
<dbReference type="GO" id="GO:0004190">
    <property type="term" value="F:aspartic-type endopeptidase activity"/>
    <property type="evidence" value="ECO:0007669"/>
    <property type="project" value="UniProtKB-EC"/>
</dbReference>
<organism evidence="3 4">
    <name type="scientific">Roseospira visakhapatnamensis</name>
    <dbReference type="NCBI Taxonomy" id="390880"/>
    <lineage>
        <taxon>Bacteria</taxon>
        <taxon>Pseudomonadati</taxon>
        <taxon>Pseudomonadota</taxon>
        <taxon>Alphaproteobacteria</taxon>
        <taxon>Rhodospirillales</taxon>
        <taxon>Rhodospirillaceae</taxon>
        <taxon>Roseospira</taxon>
    </lineage>
</organism>
<keyword evidence="1" id="KW-0812">Transmembrane</keyword>
<keyword evidence="1" id="KW-1133">Transmembrane helix</keyword>
<name>A0A7W6RFE9_9PROT</name>
<feature type="transmembrane region" description="Helical" evidence="1">
    <location>
        <begin position="62"/>
        <end position="86"/>
    </location>
</feature>
<feature type="transmembrane region" description="Helical" evidence="1">
    <location>
        <begin position="106"/>
        <end position="126"/>
    </location>
</feature>
<dbReference type="RefSeq" id="WP_184047149.1">
    <property type="nucleotide sequence ID" value="NZ_JACIGK010000029.1"/>
</dbReference>
<dbReference type="Gene3D" id="1.20.120.1220">
    <property type="match status" value="1"/>
</dbReference>
<dbReference type="Proteomes" id="UP000554286">
    <property type="component" value="Unassembled WGS sequence"/>
</dbReference>
<keyword evidence="1" id="KW-0472">Membrane</keyword>
<evidence type="ECO:0000256" key="1">
    <source>
        <dbReference type="SAM" id="Phobius"/>
    </source>
</evidence>
<sequence>MPDPVTALIAWVPQVTPLLVVAVTVLAALQDMLSFRIANAFPLIVAGLFIVTALTGAWPPAALGWSVGLALAVFGVGAGLFFAGVWGGGDVKILAALTLWVHPGALLPFLAWVMIAGGVLGLLLLLGRFLPKNVKESHAIVRRWFVVEAGNRQSIPYGLAIMIGTLMMWVQGTLGPPTGAG</sequence>
<keyword evidence="4" id="KW-1185">Reference proteome</keyword>
<dbReference type="EMBL" id="JACIGK010000029">
    <property type="protein sequence ID" value="MBB4267564.1"/>
    <property type="molecule type" value="Genomic_DNA"/>
</dbReference>
<reference evidence="3 4" key="1">
    <citation type="submission" date="2020-08" db="EMBL/GenBank/DDBJ databases">
        <title>Genome sequencing of Purple Non-Sulfur Bacteria from various extreme environments.</title>
        <authorList>
            <person name="Mayer M."/>
        </authorList>
    </citation>
    <scope>NUCLEOTIDE SEQUENCE [LARGE SCALE GENOMIC DNA]</scope>
    <source>
        <strain evidence="3 4">JA131</strain>
    </source>
</reference>
<keyword evidence="3" id="KW-0378">Hydrolase</keyword>
<evidence type="ECO:0000313" key="4">
    <source>
        <dbReference type="Proteomes" id="UP000554286"/>
    </source>
</evidence>
<feature type="transmembrane region" description="Helical" evidence="1">
    <location>
        <begin position="35"/>
        <end position="55"/>
    </location>
</feature>
<evidence type="ECO:0000259" key="2">
    <source>
        <dbReference type="Pfam" id="PF01478"/>
    </source>
</evidence>
<dbReference type="InterPro" id="IPR000045">
    <property type="entry name" value="Prepilin_IV_endopep_pep"/>
</dbReference>
<comment type="caution">
    <text evidence="3">The sequence shown here is derived from an EMBL/GenBank/DDBJ whole genome shotgun (WGS) entry which is preliminary data.</text>
</comment>
<gene>
    <name evidence="3" type="ORF">GGD89_003210</name>
</gene>
<dbReference type="EC" id="3.4.23.43" evidence="3"/>
<accession>A0A7W6RFE9</accession>
<dbReference type="GO" id="GO:0016020">
    <property type="term" value="C:membrane"/>
    <property type="evidence" value="ECO:0007669"/>
    <property type="project" value="InterPro"/>
</dbReference>
<proteinExistence type="predicted"/>
<feature type="transmembrane region" description="Helical" evidence="1">
    <location>
        <begin position="7"/>
        <end position="29"/>
    </location>
</feature>
<feature type="domain" description="Prepilin type IV endopeptidase peptidase" evidence="2">
    <location>
        <begin position="19"/>
        <end position="122"/>
    </location>
</feature>